<dbReference type="OrthoDB" id="5426892at2759"/>
<reference evidence="1 2" key="2">
    <citation type="journal article" date="2021" name="Curr. Genet.">
        <title>Genetic response to nitrogen starvation in the aggressive Eucalyptus foliar pathogen Teratosphaeria destructans.</title>
        <authorList>
            <person name="Havenga M."/>
            <person name="Wingfield B.D."/>
            <person name="Wingfield M.J."/>
            <person name="Dreyer L.L."/>
            <person name="Roets F."/>
            <person name="Aylward J."/>
        </authorList>
    </citation>
    <scope>NUCLEOTIDE SEQUENCE [LARGE SCALE GENOMIC DNA]</scope>
    <source>
        <strain evidence="1">CMW44962</strain>
    </source>
</reference>
<organism evidence="1 2">
    <name type="scientific">Teratosphaeria destructans</name>
    <dbReference type="NCBI Taxonomy" id="418781"/>
    <lineage>
        <taxon>Eukaryota</taxon>
        <taxon>Fungi</taxon>
        <taxon>Dikarya</taxon>
        <taxon>Ascomycota</taxon>
        <taxon>Pezizomycotina</taxon>
        <taxon>Dothideomycetes</taxon>
        <taxon>Dothideomycetidae</taxon>
        <taxon>Mycosphaerellales</taxon>
        <taxon>Teratosphaeriaceae</taxon>
        <taxon>Teratosphaeria</taxon>
    </lineage>
</organism>
<evidence type="ECO:0000313" key="1">
    <source>
        <dbReference type="EMBL" id="KAH9809770.1"/>
    </source>
</evidence>
<name>A0A9W7SI41_9PEZI</name>
<reference evidence="1 2" key="1">
    <citation type="journal article" date="2018" name="IMA Fungus">
        <title>IMA Genome-F 10: Nine draft genome sequences of Claviceps purpurea s.lat., including C. arundinis, C. humidiphila, and C. cf. spartinae, pseudomolecules for the pitch canker pathogen Fusarium circinatum, draft genome of Davidsoniella eucalypti, Grosmannia galeiformis, Quambalaria eucalypti, and Teratosphaeria destructans.</title>
        <authorList>
            <person name="Wingfield B.D."/>
            <person name="Liu M."/>
            <person name="Nguyen H.D."/>
            <person name="Lane F.A."/>
            <person name="Morgan S.W."/>
            <person name="De Vos L."/>
            <person name="Wilken P.M."/>
            <person name="Duong T.A."/>
            <person name="Aylward J."/>
            <person name="Coetzee M.P."/>
            <person name="Dadej K."/>
            <person name="De Beer Z.W."/>
            <person name="Findlay W."/>
            <person name="Havenga M."/>
            <person name="Kolarik M."/>
            <person name="Menzies J.G."/>
            <person name="Naidoo K."/>
            <person name="Pochopski O."/>
            <person name="Shoukouhi P."/>
            <person name="Santana Q.C."/>
            <person name="Seifert K.A."/>
            <person name="Soal N."/>
            <person name="Steenkamp E.T."/>
            <person name="Tatham C.T."/>
            <person name="van der Nest M.A."/>
            <person name="Wingfield M.J."/>
        </authorList>
    </citation>
    <scope>NUCLEOTIDE SEQUENCE [LARGE SCALE GENOMIC DNA]</scope>
    <source>
        <strain evidence="1">CMW44962</strain>
    </source>
</reference>
<accession>A0A9W7SI41</accession>
<dbReference type="Proteomes" id="UP001138500">
    <property type="component" value="Unassembled WGS sequence"/>
</dbReference>
<sequence length="228" mass="26457">MKAHGVRMLYAPLGHLSAYRKGLQAKVLDRPDMLERWDQLLPEFNMAINTRPIRPHGFSAWQCLIGFNPRFHTAEVTPEDDLRTVSQAIQLADDEMHFEVRIAKLDEIRNTAILAREKYQGKQISTKKGRQHLPKRGDLVLKRRFALDNQHGKKLEPRWTGPYRVSGVTSNGRSAYIKDLVTDRESRHSMDLLVVYTPREHIDDSKDWRTSFAKSMQADLIWERTLAV</sequence>
<evidence type="ECO:0000313" key="2">
    <source>
        <dbReference type="Proteomes" id="UP001138500"/>
    </source>
</evidence>
<proteinExistence type="predicted"/>
<dbReference type="AlphaFoldDB" id="A0A9W7SI41"/>
<gene>
    <name evidence="1" type="ORF">Tdes44962_MAKER06104</name>
</gene>
<keyword evidence="2" id="KW-1185">Reference proteome</keyword>
<comment type="caution">
    <text evidence="1">The sequence shown here is derived from an EMBL/GenBank/DDBJ whole genome shotgun (WGS) entry which is preliminary data.</text>
</comment>
<dbReference type="EMBL" id="RIBY02002545">
    <property type="protein sequence ID" value="KAH9809770.1"/>
    <property type="molecule type" value="Genomic_DNA"/>
</dbReference>
<protein>
    <submittedName>
        <fullName evidence="1">Ribonuclease H-like domain</fullName>
    </submittedName>
</protein>